<proteinExistence type="predicted"/>
<evidence type="ECO:0000313" key="2">
    <source>
        <dbReference type="Proteomes" id="UP000236291"/>
    </source>
</evidence>
<dbReference type="EMBL" id="ASHM01247756">
    <property type="protein sequence ID" value="PNX69371.1"/>
    <property type="molecule type" value="Genomic_DNA"/>
</dbReference>
<feature type="non-terminal residue" evidence="1">
    <location>
        <position position="24"/>
    </location>
</feature>
<comment type="caution">
    <text evidence="1">The sequence shown here is derived from an EMBL/GenBank/DDBJ whole genome shotgun (WGS) entry which is preliminary data.</text>
</comment>
<dbReference type="Proteomes" id="UP000236291">
    <property type="component" value="Unassembled WGS sequence"/>
</dbReference>
<name>A0A2K3KSW5_TRIPR</name>
<reference evidence="1 2" key="1">
    <citation type="journal article" date="2014" name="Am. J. Bot.">
        <title>Genome assembly and annotation for red clover (Trifolium pratense; Fabaceae).</title>
        <authorList>
            <person name="Istvanek J."/>
            <person name="Jaros M."/>
            <person name="Krenek A."/>
            <person name="Repkova J."/>
        </authorList>
    </citation>
    <scope>NUCLEOTIDE SEQUENCE [LARGE SCALE GENOMIC DNA]</scope>
    <source>
        <strain evidence="2">cv. Tatra</strain>
        <tissue evidence="1">Young leaves</tissue>
    </source>
</reference>
<organism evidence="1 2">
    <name type="scientific">Trifolium pratense</name>
    <name type="common">Red clover</name>
    <dbReference type="NCBI Taxonomy" id="57577"/>
    <lineage>
        <taxon>Eukaryota</taxon>
        <taxon>Viridiplantae</taxon>
        <taxon>Streptophyta</taxon>
        <taxon>Embryophyta</taxon>
        <taxon>Tracheophyta</taxon>
        <taxon>Spermatophyta</taxon>
        <taxon>Magnoliopsida</taxon>
        <taxon>eudicotyledons</taxon>
        <taxon>Gunneridae</taxon>
        <taxon>Pentapetalae</taxon>
        <taxon>rosids</taxon>
        <taxon>fabids</taxon>
        <taxon>Fabales</taxon>
        <taxon>Fabaceae</taxon>
        <taxon>Papilionoideae</taxon>
        <taxon>50 kb inversion clade</taxon>
        <taxon>NPAAA clade</taxon>
        <taxon>Hologalegina</taxon>
        <taxon>IRL clade</taxon>
        <taxon>Trifolieae</taxon>
        <taxon>Trifolium</taxon>
    </lineage>
</organism>
<evidence type="ECO:0000313" key="1">
    <source>
        <dbReference type="EMBL" id="PNX69371.1"/>
    </source>
</evidence>
<accession>A0A2K3KSW5</accession>
<dbReference type="AlphaFoldDB" id="A0A2K3KSW5"/>
<protein>
    <submittedName>
        <fullName evidence="1">Uncharacterized protein</fullName>
    </submittedName>
</protein>
<gene>
    <name evidence="1" type="ORF">L195_g064401</name>
</gene>
<sequence length="24" mass="2650">MSNNMTREKLVSGGCVKIGREKLV</sequence>
<reference evidence="1 2" key="2">
    <citation type="journal article" date="2017" name="Front. Plant Sci.">
        <title>Gene Classification and Mining of Molecular Markers Useful in Red Clover (Trifolium pratense) Breeding.</title>
        <authorList>
            <person name="Istvanek J."/>
            <person name="Dluhosova J."/>
            <person name="Dluhos P."/>
            <person name="Patkova L."/>
            <person name="Nedelnik J."/>
            <person name="Repkova J."/>
        </authorList>
    </citation>
    <scope>NUCLEOTIDE SEQUENCE [LARGE SCALE GENOMIC DNA]</scope>
    <source>
        <strain evidence="2">cv. Tatra</strain>
        <tissue evidence="1">Young leaves</tissue>
    </source>
</reference>